<dbReference type="EMBL" id="JAPHNL010000273">
    <property type="protein sequence ID" value="MCX3062455.1"/>
    <property type="molecule type" value="Genomic_DNA"/>
</dbReference>
<dbReference type="Gene3D" id="3.40.50.150">
    <property type="entry name" value="Vaccinia Virus protein VP39"/>
    <property type="match status" value="1"/>
</dbReference>
<dbReference type="CDD" id="cd02440">
    <property type="entry name" value="AdoMet_MTases"/>
    <property type="match status" value="1"/>
</dbReference>
<proteinExistence type="predicted"/>
<dbReference type="InterPro" id="IPR029063">
    <property type="entry name" value="SAM-dependent_MTases_sf"/>
</dbReference>
<dbReference type="InterPro" id="IPR041698">
    <property type="entry name" value="Methyltransf_25"/>
</dbReference>
<sequence length="174" mass="18198">MKVLDVGCGHGLTGCILAERHPAARVDAQDWSSVLAVAEANAERLGVRDRVRLLPCDAFDVPLDGPYDLIVVGNLLFHFAPDRAAELVRRLAGALKPDGRPVTVGFTTGDQSPAQEPHAHLLGLLLLSWTAGGELHSTEAYGAMPAAAGLTGTELTARPGLPLRVQVAGRSGPS</sequence>
<keyword evidence="3" id="KW-1185">Reference proteome</keyword>
<feature type="domain" description="Methyltransferase" evidence="1">
    <location>
        <begin position="3"/>
        <end position="99"/>
    </location>
</feature>
<accession>A0ABT3U2F7</accession>
<dbReference type="PROSITE" id="PS51683">
    <property type="entry name" value="SAM_OMT_II"/>
    <property type="match status" value="1"/>
</dbReference>
<dbReference type="PANTHER" id="PTHR43667:SF2">
    <property type="entry name" value="FATTY ACID C-METHYL TRANSFERASE"/>
    <property type="match status" value="1"/>
</dbReference>
<keyword evidence="2" id="KW-0489">Methyltransferase</keyword>
<evidence type="ECO:0000313" key="2">
    <source>
        <dbReference type="EMBL" id="MCX3062455.1"/>
    </source>
</evidence>
<organism evidence="2 3">
    <name type="scientific">Streptomyces beihaiensis</name>
    <dbReference type="NCBI Taxonomy" id="2984495"/>
    <lineage>
        <taxon>Bacteria</taxon>
        <taxon>Bacillati</taxon>
        <taxon>Actinomycetota</taxon>
        <taxon>Actinomycetes</taxon>
        <taxon>Kitasatosporales</taxon>
        <taxon>Streptomycetaceae</taxon>
        <taxon>Streptomyces</taxon>
    </lineage>
</organism>
<dbReference type="Pfam" id="PF13649">
    <property type="entry name" value="Methyltransf_25"/>
    <property type="match status" value="1"/>
</dbReference>
<protein>
    <submittedName>
        <fullName evidence="2">Class I SAM-dependent methyltransferase</fullName>
    </submittedName>
</protein>
<dbReference type="PANTHER" id="PTHR43667">
    <property type="entry name" value="CYCLOPROPANE-FATTY-ACYL-PHOSPHOLIPID SYNTHASE"/>
    <property type="match status" value="1"/>
</dbReference>
<reference evidence="2" key="1">
    <citation type="submission" date="2022-10" db="EMBL/GenBank/DDBJ databases">
        <title>Streptomyces beihaiensis sp. nov., a chitin degrading actinobacterium, isolated from shrimp pond soil.</title>
        <authorList>
            <person name="Xie J."/>
            <person name="Shen N."/>
        </authorList>
    </citation>
    <scope>NUCLEOTIDE SEQUENCE</scope>
    <source>
        <strain evidence="2">GXMU-J5</strain>
    </source>
</reference>
<dbReference type="InterPro" id="IPR016461">
    <property type="entry name" value="COMT-like"/>
</dbReference>
<dbReference type="GO" id="GO:0032259">
    <property type="term" value="P:methylation"/>
    <property type="evidence" value="ECO:0007669"/>
    <property type="project" value="UniProtKB-KW"/>
</dbReference>
<gene>
    <name evidence="2" type="ORF">OFY01_22370</name>
</gene>
<name>A0ABT3U2F7_9ACTN</name>
<keyword evidence="2" id="KW-0808">Transferase</keyword>
<dbReference type="Proteomes" id="UP001163064">
    <property type="component" value="Unassembled WGS sequence"/>
</dbReference>
<comment type="caution">
    <text evidence="2">The sequence shown here is derived from an EMBL/GenBank/DDBJ whole genome shotgun (WGS) entry which is preliminary data.</text>
</comment>
<dbReference type="SUPFAM" id="SSF53335">
    <property type="entry name" value="S-adenosyl-L-methionine-dependent methyltransferases"/>
    <property type="match status" value="1"/>
</dbReference>
<evidence type="ECO:0000259" key="1">
    <source>
        <dbReference type="Pfam" id="PF13649"/>
    </source>
</evidence>
<evidence type="ECO:0000313" key="3">
    <source>
        <dbReference type="Proteomes" id="UP001163064"/>
    </source>
</evidence>
<dbReference type="GO" id="GO:0008168">
    <property type="term" value="F:methyltransferase activity"/>
    <property type="evidence" value="ECO:0007669"/>
    <property type="project" value="UniProtKB-KW"/>
</dbReference>
<dbReference type="InterPro" id="IPR050723">
    <property type="entry name" value="CFA/CMAS"/>
</dbReference>